<evidence type="ECO:0000256" key="2">
    <source>
        <dbReference type="ARBA" id="ARBA00023002"/>
    </source>
</evidence>
<sequence>MDSQLERTYEAVLRRNPGEAEFHQAVREIFESLGPMLDKNPRYVEAAVLSRICEPERQIIFRVPWVDDEGSVRINRGFRVEFSSVLGPHKGGLRFHPSVYLGTIKFLGFE</sequence>
<dbReference type="PANTHER" id="PTHR43571:SF1">
    <property type="entry name" value="NADP-SPECIFIC GLUTAMATE DEHYDROGENASE 1-RELATED"/>
    <property type="match status" value="1"/>
</dbReference>
<dbReference type="Pfam" id="PF02812">
    <property type="entry name" value="ELFV_dehydrog_N"/>
    <property type="match status" value="1"/>
</dbReference>
<dbReference type="PANTHER" id="PTHR43571">
    <property type="entry name" value="NADP-SPECIFIC GLUTAMATE DEHYDROGENASE 1-RELATED"/>
    <property type="match status" value="1"/>
</dbReference>
<dbReference type="GO" id="GO:0005829">
    <property type="term" value="C:cytosol"/>
    <property type="evidence" value="ECO:0007669"/>
    <property type="project" value="TreeGrafter"/>
</dbReference>
<dbReference type="SUPFAM" id="SSF53223">
    <property type="entry name" value="Aminoacid dehydrogenase-like, N-terminal domain"/>
    <property type="match status" value="1"/>
</dbReference>
<dbReference type="InterPro" id="IPR050724">
    <property type="entry name" value="Glu_Leu_Phe_Val_DH"/>
</dbReference>
<evidence type="ECO:0000313" key="5">
    <source>
        <dbReference type="Proteomes" id="UP000825072"/>
    </source>
</evidence>
<dbReference type="AlphaFoldDB" id="A0AAD1KPD1"/>
<reference evidence="4" key="1">
    <citation type="submission" date="2021-06" db="EMBL/GenBank/DDBJ databases">
        <title>Genome sequence of Cutibacterium modestum strain KB17-24694.</title>
        <authorList>
            <person name="Dekio I."/>
            <person name="Asahina A."/>
            <person name="Nishida M."/>
        </authorList>
    </citation>
    <scope>NUCLEOTIDE SEQUENCE</scope>
    <source>
        <strain evidence="4">KB17-24694</strain>
    </source>
</reference>
<dbReference type="Proteomes" id="UP000825072">
    <property type="component" value="Chromosome 1"/>
</dbReference>
<accession>A0AAD1KPD1</accession>
<evidence type="ECO:0000313" key="4">
    <source>
        <dbReference type="EMBL" id="BCY24749.1"/>
    </source>
</evidence>
<dbReference type="GO" id="GO:0006537">
    <property type="term" value="P:glutamate biosynthetic process"/>
    <property type="evidence" value="ECO:0007669"/>
    <property type="project" value="TreeGrafter"/>
</dbReference>
<keyword evidence="2" id="KW-0560">Oxidoreductase</keyword>
<feature type="domain" description="Glutamate/phenylalanine/leucine/valine/L-tryptophan dehydrogenase dimerisation" evidence="3">
    <location>
        <begin position="55"/>
        <end position="109"/>
    </location>
</feature>
<organism evidence="4 5">
    <name type="scientific">Cutibacterium modestum</name>
    <dbReference type="NCBI Taxonomy" id="2559073"/>
    <lineage>
        <taxon>Bacteria</taxon>
        <taxon>Bacillati</taxon>
        <taxon>Actinomycetota</taxon>
        <taxon>Actinomycetes</taxon>
        <taxon>Propionibacteriales</taxon>
        <taxon>Propionibacteriaceae</taxon>
        <taxon>Cutibacterium</taxon>
    </lineage>
</organism>
<protein>
    <recommendedName>
        <fullName evidence="3">Glutamate/phenylalanine/leucine/valine/L-tryptophan dehydrogenase dimerisation domain-containing protein</fullName>
    </recommendedName>
</protein>
<proteinExistence type="inferred from homology"/>
<dbReference type="Gene3D" id="3.40.50.10860">
    <property type="entry name" value="Leucine Dehydrogenase, chain A, domain 1"/>
    <property type="match status" value="1"/>
</dbReference>
<name>A0AAD1KPD1_9ACTN</name>
<evidence type="ECO:0000259" key="3">
    <source>
        <dbReference type="Pfam" id="PF02812"/>
    </source>
</evidence>
<dbReference type="InterPro" id="IPR046346">
    <property type="entry name" value="Aminoacid_DH-like_N_sf"/>
</dbReference>
<dbReference type="EMBL" id="AP024747">
    <property type="protein sequence ID" value="BCY24749.1"/>
    <property type="molecule type" value="Genomic_DNA"/>
</dbReference>
<dbReference type="GO" id="GO:0004354">
    <property type="term" value="F:glutamate dehydrogenase (NADP+) activity"/>
    <property type="evidence" value="ECO:0007669"/>
    <property type="project" value="TreeGrafter"/>
</dbReference>
<dbReference type="Gene3D" id="1.10.285.10">
    <property type="entry name" value="Glutamate Dehydrogenase, chain A, domain 3"/>
    <property type="match status" value="1"/>
</dbReference>
<comment type="similarity">
    <text evidence="1">Belongs to the Glu/Leu/Phe/Val dehydrogenases family.</text>
</comment>
<evidence type="ECO:0000256" key="1">
    <source>
        <dbReference type="ARBA" id="ARBA00006382"/>
    </source>
</evidence>
<dbReference type="InterPro" id="IPR006097">
    <property type="entry name" value="Glu/Leu/Phe/Val/Trp_DH_dimer"/>
</dbReference>
<gene>
    <name evidence="4" type="ORF">KB1_07390</name>
</gene>